<evidence type="ECO:0000256" key="5">
    <source>
        <dbReference type="SAM" id="Phobius"/>
    </source>
</evidence>
<evidence type="ECO:0000313" key="7">
    <source>
        <dbReference type="EMBL" id="PJC66200.1"/>
    </source>
</evidence>
<sequence length="246" mass="28254">MKINWKHEIKQYGTALAIAAAVFLFLSVYIYFRRGYYNLYIANKAFAGSAAVSLGLDLLIGAFSRAFSGRANLLQYRKELGIVAFFLAIIHGLISAFFLPDYFSLTGYLSRVDWPFIYGLAALLLLSVILLISNKKATKKLGVKRWWQWQNWGIRIGFLLVLLHVFVMKWQVWLLWYKQGGGPDLARPEWPGGGVLVGWLMLFVVLVRLGELFFPKWRRQTWQVLGLALAVVYGLTFWWGRIYGSN</sequence>
<protein>
    <recommendedName>
        <fullName evidence="6">Ferric oxidoreductase domain-containing protein</fullName>
    </recommendedName>
</protein>
<dbReference type="Proteomes" id="UP000229739">
    <property type="component" value="Unassembled WGS sequence"/>
</dbReference>
<comment type="caution">
    <text evidence="7">The sequence shown here is derived from an EMBL/GenBank/DDBJ whole genome shotgun (WGS) entry which is preliminary data.</text>
</comment>
<evidence type="ECO:0000259" key="6">
    <source>
        <dbReference type="Pfam" id="PF01794"/>
    </source>
</evidence>
<feature type="domain" description="Ferric oxidoreductase" evidence="6">
    <location>
        <begin position="70"/>
        <end position="152"/>
    </location>
</feature>
<evidence type="ECO:0000256" key="2">
    <source>
        <dbReference type="ARBA" id="ARBA00022692"/>
    </source>
</evidence>
<reference evidence="8" key="1">
    <citation type="submission" date="2017-09" db="EMBL/GenBank/DDBJ databases">
        <title>Depth-based differentiation of microbial function through sediment-hosted aquifers and enrichment of novel symbionts in the deep terrestrial subsurface.</title>
        <authorList>
            <person name="Probst A.J."/>
            <person name="Ladd B."/>
            <person name="Jarett J.K."/>
            <person name="Geller-Mcgrath D.E."/>
            <person name="Sieber C.M.K."/>
            <person name="Emerson J.B."/>
            <person name="Anantharaman K."/>
            <person name="Thomas B.C."/>
            <person name="Malmstrom R."/>
            <person name="Stieglmeier M."/>
            <person name="Klingl A."/>
            <person name="Woyke T."/>
            <person name="Ryan C.M."/>
            <person name="Banfield J.F."/>
        </authorList>
    </citation>
    <scope>NUCLEOTIDE SEQUENCE [LARGE SCALE GENOMIC DNA]</scope>
</reference>
<keyword evidence="3 5" id="KW-1133">Transmembrane helix</keyword>
<feature type="transmembrane region" description="Helical" evidence="5">
    <location>
        <begin position="190"/>
        <end position="209"/>
    </location>
</feature>
<dbReference type="EMBL" id="PFQV01000055">
    <property type="protein sequence ID" value="PJC66200.1"/>
    <property type="molecule type" value="Genomic_DNA"/>
</dbReference>
<evidence type="ECO:0000256" key="1">
    <source>
        <dbReference type="ARBA" id="ARBA00004141"/>
    </source>
</evidence>
<dbReference type="Pfam" id="PF01794">
    <property type="entry name" value="Ferric_reduct"/>
    <property type="match status" value="1"/>
</dbReference>
<evidence type="ECO:0000256" key="4">
    <source>
        <dbReference type="ARBA" id="ARBA00023136"/>
    </source>
</evidence>
<feature type="transmembrane region" description="Helical" evidence="5">
    <location>
        <begin position="44"/>
        <end position="68"/>
    </location>
</feature>
<feature type="transmembrane region" description="Helical" evidence="5">
    <location>
        <begin position="152"/>
        <end position="170"/>
    </location>
</feature>
<accession>A0A2M8G3H9</accession>
<comment type="subcellular location">
    <subcellularLocation>
        <location evidence="1">Membrane</location>
        <topology evidence="1">Multi-pass membrane protein</topology>
    </subcellularLocation>
</comment>
<feature type="transmembrane region" description="Helical" evidence="5">
    <location>
        <begin position="80"/>
        <end position="99"/>
    </location>
</feature>
<evidence type="ECO:0000256" key="3">
    <source>
        <dbReference type="ARBA" id="ARBA00022989"/>
    </source>
</evidence>
<feature type="transmembrane region" description="Helical" evidence="5">
    <location>
        <begin position="114"/>
        <end position="132"/>
    </location>
</feature>
<name>A0A2M8G3H9_9BACT</name>
<gene>
    <name evidence="7" type="ORF">CO018_03160</name>
</gene>
<dbReference type="GO" id="GO:0016020">
    <property type="term" value="C:membrane"/>
    <property type="evidence" value="ECO:0007669"/>
    <property type="project" value="UniProtKB-SubCell"/>
</dbReference>
<feature type="transmembrane region" description="Helical" evidence="5">
    <location>
        <begin position="221"/>
        <end position="240"/>
    </location>
</feature>
<evidence type="ECO:0000313" key="8">
    <source>
        <dbReference type="Proteomes" id="UP000229739"/>
    </source>
</evidence>
<dbReference type="AlphaFoldDB" id="A0A2M8G3H9"/>
<proteinExistence type="predicted"/>
<feature type="transmembrane region" description="Helical" evidence="5">
    <location>
        <begin position="12"/>
        <end position="32"/>
    </location>
</feature>
<organism evidence="7 8">
    <name type="scientific">Candidatus Beckwithbacteria bacterium CG_4_9_14_0_2_um_filter_47_11</name>
    <dbReference type="NCBI Taxonomy" id="1974494"/>
    <lineage>
        <taxon>Bacteria</taxon>
        <taxon>Candidatus Beckwithiibacteriota</taxon>
    </lineage>
</organism>
<dbReference type="InterPro" id="IPR013130">
    <property type="entry name" value="Fe3_Rdtase_TM_dom"/>
</dbReference>
<keyword evidence="4 5" id="KW-0472">Membrane</keyword>
<keyword evidence="2 5" id="KW-0812">Transmembrane</keyword>